<evidence type="ECO:0000256" key="11">
    <source>
        <dbReference type="ARBA" id="ARBA00035585"/>
    </source>
</evidence>
<feature type="binding site" evidence="12">
    <location>
        <position position="71"/>
    </location>
    <ligand>
        <name>Na(+)</name>
        <dbReference type="ChEBI" id="CHEBI:29101"/>
        <note>structural</note>
    </ligand>
</feature>
<dbReference type="AlphaFoldDB" id="A0A937LIV7"/>
<evidence type="ECO:0000256" key="7">
    <source>
        <dbReference type="ARBA" id="ARBA00023065"/>
    </source>
</evidence>
<comment type="subcellular location">
    <subcellularLocation>
        <location evidence="1 12">Cell membrane</location>
        <topology evidence="1 12">Multi-pass membrane protein</topology>
    </subcellularLocation>
</comment>
<feature type="transmembrane region" description="Helical" evidence="12">
    <location>
        <begin position="90"/>
        <end position="113"/>
    </location>
</feature>
<dbReference type="GO" id="GO:0140114">
    <property type="term" value="P:cellular detoxification of fluoride"/>
    <property type="evidence" value="ECO:0007669"/>
    <property type="project" value="UniProtKB-UniRule"/>
</dbReference>
<accession>A0A937LIV7</accession>
<evidence type="ECO:0000256" key="10">
    <source>
        <dbReference type="ARBA" id="ARBA00035120"/>
    </source>
</evidence>
<evidence type="ECO:0000256" key="12">
    <source>
        <dbReference type="HAMAP-Rule" id="MF_00454"/>
    </source>
</evidence>
<name>A0A937LIV7_9GAMM</name>
<dbReference type="Proteomes" id="UP000711391">
    <property type="component" value="Unassembled WGS sequence"/>
</dbReference>
<feature type="transmembrane region" description="Helical" evidence="12">
    <location>
        <begin position="63"/>
        <end position="84"/>
    </location>
</feature>
<keyword evidence="6 12" id="KW-0915">Sodium</keyword>
<keyword evidence="12" id="KW-0479">Metal-binding</keyword>
<dbReference type="PANTHER" id="PTHR28259">
    <property type="entry name" value="FLUORIDE EXPORT PROTEIN 1-RELATED"/>
    <property type="match status" value="1"/>
</dbReference>
<evidence type="ECO:0000256" key="1">
    <source>
        <dbReference type="ARBA" id="ARBA00004651"/>
    </source>
</evidence>
<keyword evidence="9 12" id="KW-0407">Ion channel</keyword>
<evidence type="ECO:0000256" key="3">
    <source>
        <dbReference type="ARBA" id="ARBA00022519"/>
    </source>
</evidence>
<keyword evidence="3" id="KW-0997">Cell inner membrane</keyword>
<evidence type="ECO:0000256" key="6">
    <source>
        <dbReference type="ARBA" id="ARBA00023053"/>
    </source>
</evidence>
<comment type="activity regulation">
    <text evidence="12">Na(+) is not transported, but it plays an essential structural role and its presence is essential for fluoride channel function.</text>
</comment>
<dbReference type="PANTHER" id="PTHR28259:SF1">
    <property type="entry name" value="FLUORIDE EXPORT PROTEIN 1-RELATED"/>
    <property type="match status" value="1"/>
</dbReference>
<evidence type="ECO:0000313" key="14">
    <source>
        <dbReference type="Proteomes" id="UP000711391"/>
    </source>
</evidence>
<keyword evidence="5 12" id="KW-1133">Transmembrane helix</keyword>
<feature type="transmembrane region" description="Helical" evidence="12">
    <location>
        <begin position="31"/>
        <end position="51"/>
    </location>
</feature>
<reference evidence="13" key="1">
    <citation type="submission" date="2020-10" db="EMBL/GenBank/DDBJ databases">
        <title>Microbiome of the Black Sea water column analyzed by genome centric metagenomics.</title>
        <authorList>
            <person name="Cabello-Yeves P.J."/>
            <person name="Callieri C."/>
            <person name="Picazo A."/>
            <person name="Mehrshad M."/>
            <person name="Haro-Moreno J.M."/>
            <person name="Roda-Garcia J."/>
            <person name="Dzembekova N."/>
            <person name="Slabakova V."/>
            <person name="Slabakova N."/>
            <person name="Moncheva S."/>
            <person name="Rodriguez-Valera F."/>
        </authorList>
    </citation>
    <scope>NUCLEOTIDE SEQUENCE</scope>
    <source>
        <strain evidence="13">BS307-5m-G50</strain>
    </source>
</reference>
<protein>
    <recommendedName>
        <fullName evidence="12">Fluoride-specific ion channel FluC</fullName>
    </recommendedName>
</protein>
<evidence type="ECO:0000256" key="2">
    <source>
        <dbReference type="ARBA" id="ARBA00022475"/>
    </source>
</evidence>
<comment type="caution">
    <text evidence="13">The sequence shown here is derived from an EMBL/GenBank/DDBJ whole genome shotgun (WGS) entry which is preliminary data.</text>
</comment>
<dbReference type="HAMAP" id="MF_00454">
    <property type="entry name" value="FluC"/>
    <property type="match status" value="1"/>
</dbReference>
<gene>
    <name evidence="12" type="primary">fluC</name>
    <name evidence="12" type="synonym">crcB</name>
    <name evidence="13" type="ORF">ISQ64_03350</name>
</gene>
<evidence type="ECO:0000313" key="13">
    <source>
        <dbReference type="EMBL" id="MBL6818423.1"/>
    </source>
</evidence>
<keyword evidence="2 12" id="KW-1003">Cell membrane</keyword>
<dbReference type="GO" id="GO:0005886">
    <property type="term" value="C:plasma membrane"/>
    <property type="evidence" value="ECO:0007669"/>
    <property type="project" value="UniProtKB-SubCell"/>
</dbReference>
<organism evidence="13 14">
    <name type="scientific">SAR86 cluster bacterium</name>
    <dbReference type="NCBI Taxonomy" id="2030880"/>
    <lineage>
        <taxon>Bacteria</taxon>
        <taxon>Pseudomonadati</taxon>
        <taxon>Pseudomonadota</taxon>
        <taxon>Gammaproteobacteria</taxon>
        <taxon>SAR86 cluster</taxon>
    </lineage>
</organism>
<dbReference type="GO" id="GO:0062054">
    <property type="term" value="F:fluoride channel activity"/>
    <property type="evidence" value="ECO:0007669"/>
    <property type="project" value="UniProtKB-UniRule"/>
</dbReference>
<comment type="similarity">
    <text evidence="10 12">Belongs to the fluoride channel Fluc/FEX (TC 1.A.43) family.</text>
</comment>
<comment type="catalytic activity">
    <reaction evidence="11">
        <text>fluoride(in) = fluoride(out)</text>
        <dbReference type="Rhea" id="RHEA:76159"/>
        <dbReference type="ChEBI" id="CHEBI:17051"/>
    </reaction>
    <physiologicalReaction direction="left-to-right" evidence="11">
        <dbReference type="Rhea" id="RHEA:76160"/>
    </physiologicalReaction>
</comment>
<dbReference type="EMBL" id="JADHQD010000016">
    <property type="protein sequence ID" value="MBL6818423.1"/>
    <property type="molecule type" value="Genomic_DNA"/>
</dbReference>
<proteinExistence type="inferred from homology"/>
<dbReference type="GO" id="GO:0046872">
    <property type="term" value="F:metal ion binding"/>
    <property type="evidence" value="ECO:0007669"/>
    <property type="project" value="UniProtKB-KW"/>
</dbReference>
<evidence type="ECO:0000256" key="4">
    <source>
        <dbReference type="ARBA" id="ARBA00022692"/>
    </source>
</evidence>
<dbReference type="InterPro" id="IPR003691">
    <property type="entry name" value="FluC"/>
</dbReference>
<evidence type="ECO:0000256" key="5">
    <source>
        <dbReference type="ARBA" id="ARBA00022989"/>
    </source>
</evidence>
<keyword evidence="4 12" id="KW-0812">Transmembrane</keyword>
<feature type="binding site" evidence="12">
    <location>
        <position position="74"/>
    </location>
    <ligand>
        <name>Na(+)</name>
        <dbReference type="ChEBI" id="CHEBI:29101"/>
        <note>structural</note>
    </ligand>
</feature>
<keyword evidence="8 12" id="KW-0472">Membrane</keyword>
<evidence type="ECO:0000256" key="9">
    <source>
        <dbReference type="ARBA" id="ARBA00023303"/>
    </source>
</evidence>
<keyword evidence="12" id="KW-0813">Transport</keyword>
<keyword evidence="7 12" id="KW-0406">Ion transport</keyword>
<sequence>MNILLVGIGGSFGAILRYLLNEIINKYIHTTLPIGILIVNVVGCFLIGLILGNTLVSKDHSYYFFVIGFLGSFTTMSAFSYQVVELFNSNILFACSYIILMILMTILATYIGINFSK</sequence>
<evidence type="ECO:0000256" key="8">
    <source>
        <dbReference type="ARBA" id="ARBA00023136"/>
    </source>
</evidence>
<comment type="function">
    <text evidence="12">Fluoride-specific ion channel. Important for reducing fluoride concentration in the cell, thus reducing its toxicity.</text>
</comment>
<dbReference type="Pfam" id="PF02537">
    <property type="entry name" value="CRCB"/>
    <property type="match status" value="1"/>
</dbReference>